<keyword evidence="7" id="KW-1185">Reference proteome</keyword>
<keyword evidence="4 5" id="KW-0732">Signal</keyword>
<evidence type="ECO:0000256" key="5">
    <source>
        <dbReference type="SAM" id="SignalP"/>
    </source>
</evidence>
<name>A0ABN6S336_9BACT</name>
<dbReference type="SUPFAM" id="SSF53850">
    <property type="entry name" value="Periplasmic binding protein-like II"/>
    <property type="match status" value="1"/>
</dbReference>
<evidence type="ECO:0000313" key="6">
    <source>
        <dbReference type="EMBL" id="BDQ36770.1"/>
    </source>
</evidence>
<evidence type="ECO:0000256" key="4">
    <source>
        <dbReference type="ARBA" id="ARBA00022729"/>
    </source>
</evidence>
<evidence type="ECO:0000256" key="1">
    <source>
        <dbReference type="ARBA" id="ARBA00004418"/>
    </source>
</evidence>
<evidence type="ECO:0000256" key="3">
    <source>
        <dbReference type="ARBA" id="ARBA00022448"/>
    </source>
</evidence>
<feature type="chain" id="PRO_5045120819" evidence="5">
    <location>
        <begin position="28"/>
        <end position="454"/>
    </location>
</feature>
<protein>
    <submittedName>
        <fullName evidence="6">Sugar ABC transporter substrate-binding protein</fullName>
    </submittedName>
</protein>
<dbReference type="InterPro" id="IPR050490">
    <property type="entry name" value="Bact_solute-bd_prot1"/>
</dbReference>
<organism evidence="6 7">
    <name type="scientific">Pseudodesulfovibrio nedwellii</name>
    <dbReference type="NCBI Taxonomy" id="2973072"/>
    <lineage>
        <taxon>Bacteria</taxon>
        <taxon>Pseudomonadati</taxon>
        <taxon>Thermodesulfobacteriota</taxon>
        <taxon>Desulfovibrionia</taxon>
        <taxon>Desulfovibrionales</taxon>
        <taxon>Desulfovibrionaceae</taxon>
    </lineage>
</organism>
<dbReference type="Pfam" id="PF01547">
    <property type="entry name" value="SBP_bac_1"/>
    <property type="match status" value="1"/>
</dbReference>
<reference evidence="6 7" key="1">
    <citation type="submission" date="2022-08" db="EMBL/GenBank/DDBJ databases">
        <title>Genome Sequence of the sulphate-reducing bacterium, Pseudodesulfovibrio sp. SYK.</title>
        <authorList>
            <person name="Kondo R."/>
            <person name="Kataoka T."/>
        </authorList>
    </citation>
    <scope>NUCLEOTIDE SEQUENCE [LARGE SCALE GENOMIC DNA]</scope>
    <source>
        <strain evidence="6 7">SYK</strain>
    </source>
</reference>
<evidence type="ECO:0000256" key="2">
    <source>
        <dbReference type="ARBA" id="ARBA00008520"/>
    </source>
</evidence>
<keyword evidence="3" id="KW-0813">Transport</keyword>
<comment type="subcellular location">
    <subcellularLocation>
        <location evidence="1">Periplasm</location>
    </subcellularLocation>
</comment>
<proteinExistence type="inferred from homology"/>
<gene>
    <name evidence="6" type="ORF">SYK_11300</name>
</gene>
<dbReference type="RefSeq" id="WP_281762654.1">
    <property type="nucleotide sequence ID" value="NZ_AP026709.1"/>
</dbReference>
<feature type="signal peptide" evidence="5">
    <location>
        <begin position="1"/>
        <end position="27"/>
    </location>
</feature>
<dbReference type="InterPro" id="IPR006059">
    <property type="entry name" value="SBP"/>
</dbReference>
<dbReference type="EMBL" id="AP026709">
    <property type="protein sequence ID" value="BDQ36770.1"/>
    <property type="molecule type" value="Genomic_DNA"/>
</dbReference>
<accession>A0ABN6S336</accession>
<evidence type="ECO:0000313" key="7">
    <source>
        <dbReference type="Proteomes" id="UP001317742"/>
    </source>
</evidence>
<comment type="similarity">
    <text evidence="2">Belongs to the bacterial solute-binding protein 1 family.</text>
</comment>
<dbReference type="Proteomes" id="UP001317742">
    <property type="component" value="Chromosome"/>
</dbReference>
<dbReference type="PANTHER" id="PTHR43649:SF34">
    <property type="entry name" value="ABC TRANSPORTER PERIPLASMIC-BINDING PROTEIN YCJN-RELATED"/>
    <property type="match status" value="1"/>
</dbReference>
<dbReference type="PANTHER" id="PTHR43649">
    <property type="entry name" value="ARABINOSE-BINDING PROTEIN-RELATED"/>
    <property type="match status" value="1"/>
</dbReference>
<sequence>MIRFKTLLQWYILVSFLMVCMPVFATAATPITFWTTDLGTDRQAVIKYLADAFMIFNPDIKIQIEGIEENAMVDALTQAHKEGTGPNIISCASDLLVSFSKLGWMNNAGTEACIVSIGKDRFYSGTLSKLQHTDGTYSGIPFNGWIQGIWYRKDWFKEYGLNPPDSWENILKAAKTFHAPEKKQYGLLIGTQDDVYAEQVFTHLALSAGVKEFTPEGKVVFDSPATVETLKFYTELARYTPPGPQTWRGRDFYFQGQLAMMFYSTFIMDDMAVPSIAANSLTGDNFEELCGAPYDYNLLKHTGFVSNITGLHKASYGIINALGLLKTENTEQEKATERFVEFLFTNDAYITWLHTVPGGMMPVLKDIAVHDTFFRDHQGVFQRYSRQRIHSILSGFDSLKSLSFVDGHIVPQAAQASAMGLLAEMIMKTLQGKLSPEEAVSKTAMKMRMINSEI</sequence>
<dbReference type="Gene3D" id="3.40.190.10">
    <property type="entry name" value="Periplasmic binding protein-like II"/>
    <property type="match status" value="1"/>
</dbReference>